<dbReference type="Pfam" id="PF13837">
    <property type="entry name" value="Myb_DNA-bind_4"/>
    <property type="match status" value="1"/>
</dbReference>
<dbReference type="EMBL" id="CAJVPY010020191">
    <property type="protein sequence ID" value="CAG8774613.1"/>
    <property type="molecule type" value="Genomic_DNA"/>
</dbReference>
<protein>
    <submittedName>
        <fullName evidence="3">14315_t:CDS:1</fullName>
    </submittedName>
</protein>
<feature type="compositionally biased region" description="Polar residues" evidence="1">
    <location>
        <begin position="65"/>
        <end position="88"/>
    </location>
</feature>
<evidence type="ECO:0000256" key="1">
    <source>
        <dbReference type="SAM" id="MobiDB-lite"/>
    </source>
</evidence>
<feature type="region of interest" description="Disordered" evidence="1">
    <location>
        <begin position="65"/>
        <end position="111"/>
    </location>
</feature>
<evidence type="ECO:0000313" key="3">
    <source>
        <dbReference type="EMBL" id="CAG8774613.1"/>
    </source>
</evidence>
<organism evidence="3 4">
    <name type="scientific">Dentiscutata erythropus</name>
    <dbReference type="NCBI Taxonomy" id="1348616"/>
    <lineage>
        <taxon>Eukaryota</taxon>
        <taxon>Fungi</taxon>
        <taxon>Fungi incertae sedis</taxon>
        <taxon>Mucoromycota</taxon>
        <taxon>Glomeromycotina</taxon>
        <taxon>Glomeromycetes</taxon>
        <taxon>Diversisporales</taxon>
        <taxon>Gigasporaceae</taxon>
        <taxon>Dentiscutata</taxon>
    </lineage>
</organism>
<proteinExistence type="predicted"/>
<name>A0A9N9JDP0_9GLOM</name>
<feature type="domain" description="Myb/SANT-like DNA-binding" evidence="2">
    <location>
        <begin position="4"/>
        <end position="75"/>
    </location>
</feature>
<evidence type="ECO:0000259" key="2">
    <source>
        <dbReference type="Pfam" id="PF13837"/>
    </source>
</evidence>
<dbReference type="OrthoDB" id="2426857at2759"/>
<evidence type="ECO:0000313" key="4">
    <source>
        <dbReference type="Proteomes" id="UP000789405"/>
    </source>
</evidence>
<dbReference type="Proteomes" id="UP000789405">
    <property type="component" value="Unassembled WGS sequence"/>
</dbReference>
<dbReference type="Gene3D" id="1.10.10.60">
    <property type="entry name" value="Homeodomain-like"/>
    <property type="match status" value="1"/>
</dbReference>
<feature type="compositionally biased region" description="Low complexity" evidence="1">
    <location>
        <begin position="92"/>
        <end position="104"/>
    </location>
</feature>
<sequence>MQLQMLIDERKKNNADFHEMSTSQKTLFWDSVATKINFEYGTFFREQNCKEKFKLLVKEYKNMAANSSENESPSYVTNNEVYQTSSAPTYHDSNSNNDETSNSTLANSEEN</sequence>
<comment type="caution">
    <text evidence="3">The sequence shown here is derived from an EMBL/GenBank/DDBJ whole genome shotgun (WGS) entry which is preliminary data.</text>
</comment>
<gene>
    <name evidence="3" type="ORF">DERYTH_LOCUS19026</name>
</gene>
<keyword evidence="4" id="KW-1185">Reference proteome</keyword>
<accession>A0A9N9JDP0</accession>
<dbReference type="InterPro" id="IPR044822">
    <property type="entry name" value="Myb_DNA-bind_4"/>
</dbReference>
<dbReference type="AlphaFoldDB" id="A0A9N9JDP0"/>
<reference evidence="3" key="1">
    <citation type="submission" date="2021-06" db="EMBL/GenBank/DDBJ databases">
        <authorList>
            <person name="Kallberg Y."/>
            <person name="Tangrot J."/>
            <person name="Rosling A."/>
        </authorList>
    </citation>
    <scope>NUCLEOTIDE SEQUENCE</scope>
    <source>
        <strain evidence="3">MA453B</strain>
    </source>
</reference>